<accession>A0AA88LNQ4</accession>
<protein>
    <submittedName>
        <fullName evidence="2">Uncharacterized protein</fullName>
    </submittedName>
</protein>
<reference evidence="2" key="1">
    <citation type="submission" date="2023-08" db="EMBL/GenBank/DDBJ databases">
        <title>Pelteobagrus vachellii genome.</title>
        <authorList>
            <person name="Liu H."/>
        </authorList>
    </citation>
    <scope>NUCLEOTIDE SEQUENCE</scope>
    <source>
        <strain evidence="2">PRFRI_2022a</strain>
        <tissue evidence="2">Muscle</tissue>
    </source>
</reference>
<dbReference type="Proteomes" id="UP001187315">
    <property type="component" value="Unassembled WGS sequence"/>
</dbReference>
<organism evidence="2 3">
    <name type="scientific">Tachysurus vachellii</name>
    <name type="common">Darkbarbel catfish</name>
    <name type="synonym">Pelteobagrus vachellii</name>
    <dbReference type="NCBI Taxonomy" id="175792"/>
    <lineage>
        <taxon>Eukaryota</taxon>
        <taxon>Metazoa</taxon>
        <taxon>Chordata</taxon>
        <taxon>Craniata</taxon>
        <taxon>Vertebrata</taxon>
        <taxon>Euteleostomi</taxon>
        <taxon>Actinopterygii</taxon>
        <taxon>Neopterygii</taxon>
        <taxon>Teleostei</taxon>
        <taxon>Ostariophysi</taxon>
        <taxon>Siluriformes</taxon>
        <taxon>Bagridae</taxon>
        <taxon>Tachysurus</taxon>
    </lineage>
</organism>
<dbReference type="AlphaFoldDB" id="A0AA88LNQ4"/>
<name>A0AA88LNQ4_TACVA</name>
<evidence type="ECO:0000313" key="2">
    <source>
        <dbReference type="EMBL" id="KAK2816448.1"/>
    </source>
</evidence>
<evidence type="ECO:0000256" key="1">
    <source>
        <dbReference type="SAM" id="MobiDB-lite"/>
    </source>
</evidence>
<comment type="caution">
    <text evidence="2">The sequence shown here is derived from an EMBL/GenBank/DDBJ whole genome shotgun (WGS) entry which is preliminary data.</text>
</comment>
<dbReference type="EMBL" id="JAVHJS010000025">
    <property type="protein sequence ID" value="KAK2816448.1"/>
    <property type="molecule type" value="Genomic_DNA"/>
</dbReference>
<gene>
    <name evidence="2" type="ORF">Q7C36_022719</name>
</gene>
<sequence>MSGSSESAHASDISELRVMALELRNKDEKIAELENLFKKLQEKDRLLSEKKHNTEETQQDHSGEESDF</sequence>
<feature type="region of interest" description="Disordered" evidence="1">
    <location>
        <begin position="43"/>
        <end position="68"/>
    </location>
</feature>
<evidence type="ECO:0000313" key="3">
    <source>
        <dbReference type="Proteomes" id="UP001187315"/>
    </source>
</evidence>
<proteinExistence type="predicted"/>
<keyword evidence="3" id="KW-1185">Reference proteome</keyword>